<proteinExistence type="inferred from homology"/>
<protein>
    <recommendedName>
        <fullName evidence="5">ribonuclease H</fullName>
        <ecNumber evidence="5">3.1.26.4</ecNumber>
    </recommendedName>
</protein>
<evidence type="ECO:0000256" key="2">
    <source>
        <dbReference type="ARBA" id="ARBA00001946"/>
    </source>
</evidence>
<reference evidence="12" key="1">
    <citation type="submission" date="2021-01" db="EMBL/GenBank/DDBJ databases">
        <title>Microvirga sp.</title>
        <authorList>
            <person name="Kim M.K."/>
        </authorList>
    </citation>
    <scope>NUCLEOTIDE SEQUENCE</scope>
    <source>
        <strain evidence="12">5420S-16</strain>
    </source>
</reference>
<dbReference type="PANTHER" id="PTHR10642:SF26">
    <property type="entry name" value="RIBONUCLEASE H1"/>
    <property type="match status" value="1"/>
</dbReference>
<dbReference type="SUPFAM" id="SSF53098">
    <property type="entry name" value="Ribonuclease H-like"/>
    <property type="match status" value="1"/>
</dbReference>
<comment type="cofactor">
    <cofactor evidence="2">
        <name>Mg(2+)</name>
        <dbReference type="ChEBI" id="CHEBI:18420"/>
    </cofactor>
</comment>
<keyword evidence="6" id="KW-0540">Nuclease</keyword>
<keyword evidence="10" id="KW-0460">Magnesium</keyword>
<evidence type="ECO:0000256" key="1">
    <source>
        <dbReference type="ARBA" id="ARBA00000077"/>
    </source>
</evidence>
<dbReference type="InterPro" id="IPR022892">
    <property type="entry name" value="RNaseHI"/>
</dbReference>
<comment type="subunit">
    <text evidence="4">Monomer.</text>
</comment>
<dbReference type="GO" id="GO:0046872">
    <property type="term" value="F:metal ion binding"/>
    <property type="evidence" value="ECO:0007669"/>
    <property type="project" value="UniProtKB-KW"/>
</dbReference>
<dbReference type="GO" id="GO:0003676">
    <property type="term" value="F:nucleic acid binding"/>
    <property type="evidence" value="ECO:0007669"/>
    <property type="project" value="InterPro"/>
</dbReference>
<comment type="similarity">
    <text evidence="3">Belongs to the RNase H family.</text>
</comment>
<gene>
    <name evidence="12" type="ORF">JKG68_01420</name>
</gene>
<dbReference type="Gene3D" id="3.30.420.10">
    <property type="entry name" value="Ribonuclease H-like superfamily/Ribonuclease H"/>
    <property type="match status" value="1"/>
</dbReference>
<dbReference type="InterPro" id="IPR050092">
    <property type="entry name" value="RNase_H"/>
</dbReference>
<dbReference type="GO" id="GO:0043137">
    <property type="term" value="P:DNA replication, removal of RNA primer"/>
    <property type="evidence" value="ECO:0007669"/>
    <property type="project" value="TreeGrafter"/>
</dbReference>
<evidence type="ECO:0000256" key="10">
    <source>
        <dbReference type="ARBA" id="ARBA00022842"/>
    </source>
</evidence>
<feature type="domain" description="RNase H type-1" evidence="11">
    <location>
        <begin position="1"/>
        <end position="144"/>
    </location>
</feature>
<accession>A0A936Z6Q9</accession>
<name>A0A936Z6Q9_9HYPH</name>
<dbReference type="PROSITE" id="PS50879">
    <property type="entry name" value="RNASE_H_1"/>
    <property type="match status" value="1"/>
</dbReference>
<dbReference type="PANTHER" id="PTHR10642">
    <property type="entry name" value="RIBONUCLEASE H1"/>
    <property type="match status" value="1"/>
</dbReference>
<keyword evidence="13" id="KW-1185">Reference proteome</keyword>
<dbReference type="EMBL" id="JAEQMY010000001">
    <property type="protein sequence ID" value="MBL0402622.1"/>
    <property type="molecule type" value="Genomic_DNA"/>
</dbReference>
<evidence type="ECO:0000256" key="7">
    <source>
        <dbReference type="ARBA" id="ARBA00022723"/>
    </source>
</evidence>
<evidence type="ECO:0000313" key="13">
    <source>
        <dbReference type="Proteomes" id="UP000605848"/>
    </source>
</evidence>
<dbReference type="InterPro" id="IPR036397">
    <property type="entry name" value="RNaseH_sf"/>
</dbReference>
<keyword evidence="9" id="KW-0378">Hydrolase</keyword>
<comment type="catalytic activity">
    <reaction evidence="1">
        <text>Endonucleolytic cleavage to 5'-phosphomonoester.</text>
        <dbReference type="EC" id="3.1.26.4"/>
    </reaction>
</comment>
<dbReference type="GO" id="GO:0004523">
    <property type="term" value="F:RNA-DNA hybrid ribonuclease activity"/>
    <property type="evidence" value="ECO:0007669"/>
    <property type="project" value="UniProtKB-EC"/>
</dbReference>
<dbReference type="EC" id="3.1.26.4" evidence="5"/>
<dbReference type="Proteomes" id="UP000605848">
    <property type="component" value="Unassembled WGS sequence"/>
</dbReference>
<evidence type="ECO:0000256" key="8">
    <source>
        <dbReference type="ARBA" id="ARBA00022759"/>
    </source>
</evidence>
<keyword evidence="7" id="KW-0479">Metal-binding</keyword>
<sequence length="154" mass="16822">MHHQAIIYTDGACIGKAALRPGGWAAVILLDGMEHVVLGSHPATTISAMELSAAIAALEAVPPGSDVTLHTDSDAIVAGITERLPWWRSRGWRTIKGRKVQDRELWQQLAALTAARQVSWIWLKGHAGNPINERVDALAREQAYREMKSAVQKS</sequence>
<dbReference type="Pfam" id="PF00075">
    <property type="entry name" value="RNase_H"/>
    <property type="match status" value="1"/>
</dbReference>
<comment type="caution">
    <text evidence="12">The sequence shown here is derived from an EMBL/GenBank/DDBJ whole genome shotgun (WGS) entry which is preliminary data.</text>
</comment>
<dbReference type="CDD" id="cd09278">
    <property type="entry name" value="RNase_HI_prokaryote_like"/>
    <property type="match status" value="1"/>
</dbReference>
<dbReference type="InterPro" id="IPR002156">
    <property type="entry name" value="RNaseH_domain"/>
</dbReference>
<keyword evidence="8" id="KW-0255">Endonuclease</keyword>
<organism evidence="12 13">
    <name type="scientific">Microvirga aerilata</name>
    <dbReference type="NCBI Taxonomy" id="670292"/>
    <lineage>
        <taxon>Bacteria</taxon>
        <taxon>Pseudomonadati</taxon>
        <taxon>Pseudomonadota</taxon>
        <taxon>Alphaproteobacteria</taxon>
        <taxon>Hyphomicrobiales</taxon>
        <taxon>Methylobacteriaceae</taxon>
        <taxon>Microvirga</taxon>
    </lineage>
</organism>
<evidence type="ECO:0000256" key="4">
    <source>
        <dbReference type="ARBA" id="ARBA00011245"/>
    </source>
</evidence>
<evidence type="ECO:0000256" key="5">
    <source>
        <dbReference type="ARBA" id="ARBA00012180"/>
    </source>
</evidence>
<evidence type="ECO:0000256" key="6">
    <source>
        <dbReference type="ARBA" id="ARBA00022722"/>
    </source>
</evidence>
<evidence type="ECO:0000259" key="11">
    <source>
        <dbReference type="PROSITE" id="PS50879"/>
    </source>
</evidence>
<evidence type="ECO:0000256" key="9">
    <source>
        <dbReference type="ARBA" id="ARBA00022801"/>
    </source>
</evidence>
<evidence type="ECO:0000256" key="3">
    <source>
        <dbReference type="ARBA" id="ARBA00005300"/>
    </source>
</evidence>
<evidence type="ECO:0000313" key="12">
    <source>
        <dbReference type="EMBL" id="MBL0402622.1"/>
    </source>
</evidence>
<dbReference type="InterPro" id="IPR012337">
    <property type="entry name" value="RNaseH-like_sf"/>
</dbReference>
<dbReference type="AlphaFoldDB" id="A0A936Z6Q9"/>
<dbReference type="RefSeq" id="WP_202055292.1">
    <property type="nucleotide sequence ID" value="NZ_JAEQMY010000001.1"/>
</dbReference>